<sequence>MHVHFRGGDTLTEANKNLLPLYMAHGITTVRDAGGDLTPAVYAWREQINAGKLAGPESSLRVLRLMVRAAHGRALWQ</sequence>
<dbReference type="SUPFAM" id="SSF51556">
    <property type="entry name" value="Metallo-dependent hydrolases"/>
    <property type="match status" value="1"/>
</dbReference>
<dbReference type="EMBL" id="CP060784">
    <property type="protein sequence ID" value="QNP51064.1"/>
    <property type="molecule type" value="Genomic_DNA"/>
</dbReference>
<dbReference type="Proteomes" id="UP000516093">
    <property type="component" value="Chromosome"/>
</dbReference>
<dbReference type="AlphaFoldDB" id="A0A7H0GRZ8"/>
<evidence type="ECO:0000313" key="1">
    <source>
        <dbReference type="EMBL" id="QNP51064.1"/>
    </source>
</evidence>
<accession>A0A7H0GRZ8</accession>
<dbReference type="InterPro" id="IPR032466">
    <property type="entry name" value="Metal_Hydrolase"/>
</dbReference>
<dbReference type="RefSeq" id="WP_187731360.1">
    <property type="nucleotide sequence ID" value="NZ_CP060784.1"/>
</dbReference>
<name>A0A7H0GRZ8_9BACT</name>
<organism evidence="1 2">
    <name type="scientific">Hymenobacter qilianensis</name>
    <dbReference type="NCBI Taxonomy" id="1385715"/>
    <lineage>
        <taxon>Bacteria</taxon>
        <taxon>Pseudomonadati</taxon>
        <taxon>Bacteroidota</taxon>
        <taxon>Cytophagia</taxon>
        <taxon>Cytophagales</taxon>
        <taxon>Hymenobacteraceae</taxon>
        <taxon>Hymenobacter</taxon>
    </lineage>
</organism>
<dbReference type="Gene3D" id="3.30.110.90">
    <property type="entry name" value="Amidohydrolase"/>
    <property type="match status" value="1"/>
</dbReference>
<dbReference type="KEGG" id="hqi:H9L05_13170"/>
<evidence type="ECO:0008006" key="3">
    <source>
        <dbReference type="Google" id="ProtNLM"/>
    </source>
</evidence>
<keyword evidence="2" id="KW-1185">Reference proteome</keyword>
<gene>
    <name evidence="1" type="ORF">H9L05_13170</name>
</gene>
<evidence type="ECO:0000313" key="2">
    <source>
        <dbReference type="Proteomes" id="UP000516093"/>
    </source>
</evidence>
<reference evidence="1 2" key="1">
    <citation type="submission" date="2020-08" db="EMBL/GenBank/DDBJ databases">
        <title>Genome sequence of Hymenobacter qilianensis JCM 19763T.</title>
        <authorList>
            <person name="Hyun D.-W."/>
            <person name="Bae J.-W."/>
        </authorList>
    </citation>
    <scope>NUCLEOTIDE SEQUENCE [LARGE SCALE GENOMIC DNA]</scope>
    <source>
        <strain evidence="1 2">JCM 19763</strain>
    </source>
</reference>
<proteinExistence type="predicted"/>
<protein>
    <recommendedName>
        <fullName evidence="3">Dihydroorotase</fullName>
    </recommendedName>
</protein>